<feature type="transmembrane region" description="Helical" evidence="1">
    <location>
        <begin position="230"/>
        <end position="248"/>
    </location>
</feature>
<feature type="domain" description="Cyclic nucleotide-binding" evidence="2">
    <location>
        <begin position="914"/>
        <end position="1027"/>
    </location>
</feature>
<proteinExistence type="predicted"/>
<feature type="transmembrane region" description="Helical" evidence="1">
    <location>
        <begin position="36"/>
        <end position="54"/>
    </location>
</feature>
<keyword evidence="1" id="KW-1133">Transmembrane helix</keyword>
<feature type="transmembrane region" description="Helical" evidence="1">
    <location>
        <begin position="136"/>
        <end position="154"/>
    </location>
</feature>
<feature type="transmembrane region" description="Helical" evidence="1">
    <location>
        <begin position="100"/>
        <end position="124"/>
    </location>
</feature>
<comment type="caution">
    <text evidence="3">The sequence shown here is derived from an EMBL/GenBank/DDBJ whole genome shotgun (WGS) entry which is preliminary data.</text>
</comment>
<feature type="transmembrane region" description="Helical" evidence="1">
    <location>
        <begin position="175"/>
        <end position="192"/>
    </location>
</feature>
<feature type="transmembrane region" description="Helical" evidence="1">
    <location>
        <begin position="673"/>
        <end position="690"/>
    </location>
</feature>
<name>A0AAW1DPK7_9HEMI</name>
<evidence type="ECO:0000313" key="3">
    <source>
        <dbReference type="EMBL" id="KAK9512576.1"/>
    </source>
</evidence>
<organism evidence="3 4">
    <name type="scientific">Rhynocoris fuscipes</name>
    <dbReference type="NCBI Taxonomy" id="488301"/>
    <lineage>
        <taxon>Eukaryota</taxon>
        <taxon>Metazoa</taxon>
        <taxon>Ecdysozoa</taxon>
        <taxon>Arthropoda</taxon>
        <taxon>Hexapoda</taxon>
        <taxon>Insecta</taxon>
        <taxon>Pterygota</taxon>
        <taxon>Neoptera</taxon>
        <taxon>Paraneoptera</taxon>
        <taxon>Hemiptera</taxon>
        <taxon>Heteroptera</taxon>
        <taxon>Panheteroptera</taxon>
        <taxon>Cimicomorpha</taxon>
        <taxon>Reduviidae</taxon>
        <taxon>Harpactorinae</taxon>
        <taxon>Harpactorini</taxon>
        <taxon>Rhynocoris</taxon>
    </lineage>
</organism>
<dbReference type="InterPro" id="IPR018490">
    <property type="entry name" value="cNMP-bd_dom_sf"/>
</dbReference>
<dbReference type="InterPro" id="IPR014710">
    <property type="entry name" value="RmlC-like_jellyroll"/>
</dbReference>
<protein>
    <recommendedName>
        <fullName evidence="2">Cyclic nucleotide-binding domain-containing protein</fullName>
    </recommendedName>
</protein>
<dbReference type="CDD" id="cd00038">
    <property type="entry name" value="CAP_ED"/>
    <property type="match status" value="1"/>
</dbReference>
<feature type="transmembrane region" description="Helical" evidence="1">
    <location>
        <begin position="630"/>
        <end position="653"/>
    </location>
</feature>
<dbReference type="AlphaFoldDB" id="A0AAW1DPK7"/>
<feature type="transmembrane region" description="Helical" evidence="1">
    <location>
        <begin position="702"/>
        <end position="722"/>
    </location>
</feature>
<feature type="transmembrane region" description="Helical" evidence="1">
    <location>
        <begin position="318"/>
        <end position="339"/>
    </location>
</feature>
<feature type="transmembrane region" description="Helical" evidence="1">
    <location>
        <begin position="6"/>
        <end position="29"/>
    </location>
</feature>
<feature type="transmembrane region" description="Helical" evidence="1">
    <location>
        <begin position="204"/>
        <end position="223"/>
    </location>
</feature>
<keyword evidence="1" id="KW-0812">Transmembrane</keyword>
<dbReference type="Proteomes" id="UP001461498">
    <property type="component" value="Unassembled WGS sequence"/>
</dbReference>
<feature type="transmembrane region" description="Helical" evidence="1">
    <location>
        <begin position="351"/>
        <end position="378"/>
    </location>
</feature>
<feature type="transmembrane region" description="Helical" evidence="1">
    <location>
        <begin position="286"/>
        <end position="306"/>
    </location>
</feature>
<gene>
    <name evidence="3" type="ORF">O3M35_000972</name>
</gene>
<sequence length="1211" mass="141569">MEMVLSANWVSLSFSAYLITSSIANLIALKLGRAEGKNIICFFLSFLFCRMITMKKSSPMEVLTPFFFHAAIFFHTIWPKILFLYFGFNNDITILKNNKLQTIIIGLFGNVIFVTLLSTVLYWFNQFEYHLNLLQLMYITLLSLPIVPFSLDFFRKSSVHTVHIEQLLQVESFTSTLLGLILHSWFVLWYNAANDPLWSSTVEMSFIIYSSIFGVIVGLLAVPTISRNDANLLLCYSSGSIFAIYFIYHTLLKAAYSYPTIIAYGLAIRKLMYLADEATELHFKSYLSFVHQVTEISLYMICGAVVSLRSLREMLYDLLFASVIYLFSILLRSILWISYSFLMKDLFGYRLPLSVTLLCIFAHYNACITLLSAIQLFIFDADLGTQTVSIISFYVCIYSLFSFIIFPFLYKYSDLADLSKKRMKKIDYLHERILKEKTKAELFTKQALFSANANWLLVGTITDIDKSIFQLNMIRKKFNENIGNKSLENNILSKFLNIRKLPTKYAQPIDAKRDDSDESSEDIIAYQGTADYIKNKIQKKILEKDLISYDRQLNQGFISRITYAYLINISTKPLFKYLYKVKIVKFPLARFCQFLVNLFLMFYDKPLFTGELYAPDNIFRKNIFDMITSLEYRITLTLLIYLDSISQILVIYFYNTGNKVMANYLQTVDYFCYGFFINVFILHIVGLGFVKYFEQRIWTIEFFVAIIIRTIMHSLLYIQIYYQQMPEDDILQASQTVIYLKCFFILRFSIINQFTNNKFIIWAANIFDKFQRKSLKRIYENKYGRSIGYNDLLPTYHNIFGITTPGRQVCQLWINKRKSNAVNMLILEEFSHGLTTAMKSKHVAFRVLNYSERLMKELLLDGFVYEYEYWIFKNSLQKIRCELRNLSNVEDPKANMLFNNIFWLKGDYTCRKYLLKYARTRVFQPEQFILNYNEEMSDLHLITSGVCKYIYKSDSNSLYNLVLKGILPNSDFYLHLKFHEVQRDYLSPGNLIGEFGLITGRPYKMSVICKTTVTTISIPFHALFKLFYKCHFGRFRISKLWKTFGIKLSFKLFPLYFKILSRDTLCMQLHNSFVPLLEEAKLIRINDDISDVILIEGCITDALTRTELLAPLHITANNQVFILNQHLKVYDVPPRLILIPKQGVNRINLLNTYGLIKNYLTMKKVTPKFIGVDSFESPKELLKVEFGAYPAHLQFSVYNFSFCARKTGLFH</sequence>
<dbReference type="PROSITE" id="PS50042">
    <property type="entry name" value="CNMP_BINDING_3"/>
    <property type="match status" value="1"/>
</dbReference>
<feature type="transmembrane region" description="Helical" evidence="1">
    <location>
        <begin position="390"/>
        <end position="412"/>
    </location>
</feature>
<keyword evidence="1" id="KW-0472">Membrane</keyword>
<feature type="transmembrane region" description="Helical" evidence="1">
    <location>
        <begin position="254"/>
        <end position="274"/>
    </location>
</feature>
<evidence type="ECO:0000313" key="4">
    <source>
        <dbReference type="Proteomes" id="UP001461498"/>
    </source>
</evidence>
<feature type="transmembrane region" description="Helical" evidence="1">
    <location>
        <begin position="66"/>
        <end position="88"/>
    </location>
</feature>
<dbReference type="SUPFAM" id="SSF51206">
    <property type="entry name" value="cAMP-binding domain-like"/>
    <property type="match status" value="1"/>
</dbReference>
<dbReference type="InterPro" id="IPR000595">
    <property type="entry name" value="cNMP-bd_dom"/>
</dbReference>
<keyword evidence="4" id="KW-1185">Reference proteome</keyword>
<dbReference type="EMBL" id="JAPXFL010000001">
    <property type="protein sequence ID" value="KAK9512576.1"/>
    <property type="molecule type" value="Genomic_DNA"/>
</dbReference>
<accession>A0AAW1DPK7</accession>
<reference evidence="3 4" key="1">
    <citation type="submission" date="2022-12" db="EMBL/GenBank/DDBJ databases">
        <title>Chromosome-level genome assembly of true bugs.</title>
        <authorList>
            <person name="Ma L."/>
            <person name="Li H."/>
        </authorList>
    </citation>
    <scope>NUCLEOTIDE SEQUENCE [LARGE SCALE GENOMIC DNA]</scope>
    <source>
        <strain evidence="3">Lab_2022b</strain>
    </source>
</reference>
<dbReference type="Gene3D" id="2.60.120.10">
    <property type="entry name" value="Jelly Rolls"/>
    <property type="match status" value="1"/>
</dbReference>
<evidence type="ECO:0000256" key="1">
    <source>
        <dbReference type="SAM" id="Phobius"/>
    </source>
</evidence>
<evidence type="ECO:0000259" key="2">
    <source>
        <dbReference type="PROSITE" id="PS50042"/>
    </source>
</evidence>